<evidence type="ECO:0000313" key="2">
    <source>
        <dbReference type="Proteomes" id="UP000252085"/>
    </source>
</evidence>
<protein>
    <submittedName>
        <fullName evidence="1">Uncharacterized protein</fullName>
    </submittedName>
</protein>
<dbReference type="EMBL" id="LXQE01000204">
    <property type="protein sequence ID" value="RCJ28777.1"/>
    <property type="molecule type" value="Genomic_DNA"/>
</dbReference>
<reference evidence="1 2" key="1">
    <citation type="submission" date="2016-04" db="EMBL/GenBank/DDBJ databases">
        <authorList>
            <person name="Evans L.H."/>
            <person name="Alamgir A."/>
            <person name="Owens N."/>
            <person name="Weber N.D."/>
            <person name="Virtaneva K."/>
            <person name="Barbian K."/>
            <person name="Babar A."/>
            <person name="Rosenke K."/>
        </authorList>
    </citation>
    <scope>NUCLEOTIDE SEQUENCE [LARGE SCALE GENOMIC DNA]</scope>
    <source>
        <strain evidence="1">NIES-2108</strain>
    </source>
</reference>
<dbReference type="AlphaFoldDB" id="A0A367QX46"/>
<sequence length="101" mass="11881">MPILNWRPTMNKDNELTEKLNNMFTESVEQESVIKLLRLSNYSKAESIKILKNALDISYYEAQNIIHNSQTWSDVKERDTKIMNDFFDFLEKLGSSESEET</sequence>
<gene>
    <name evidence="1" type="ORF">A6769_36415</name>
</gene>
<comment type="caution">
    <text evidence="1">The sequence shown here is derived from an EMBL/GenBank/DDBJ whole genome shotgun (WGS) entry which is preliminary data.</text>
</comment>
<name>A0A367QX46_NOSPU</name>
<evidence type="ECO:0000313" key="1">
    <source>
        <dbReference type="EMBL" id="RCJ28777.1"/>
    </source>
</evidence>
<organism evidence="1 2">
    <name type="scientific">Nostoc punctiforme NIES-2108</name>
    <dbReference type="NCBI Taxonomy" id="1356359"/>
    <lineage>
        <taxon>Bacteria</taxon>
        <taxon>Bacillati</taxon>
        <taxon>Cyanobacteriota</taxon>
        <taxon>Cyanophyceae</taxon>
        <taxon>Nostocales</taxon>
        <taxon>Nostocaceae</taxon>
        <taxon>Nostoc</taxon>
    </lineage>
</organism>
<dbReference type="Proteomes" id="UP000252085">
    <property type="component" value="Unassembled WGS sequence"/>
</dbReference>
<proteinExistence type="predicted"/>
<accession>A0A367QX46</accession>